<accession>A0ABS0QGH7</accession>
<dbReference type="EMBL" id="JAECVU010000002">
    <property type="protein sequence ID" value="MBH8588376.1"/>
    <property type="molecule type" value="Genomic_DNA"/>
</dbReference>
<proteinExistence type="predicted"/>
<evidence type="ECO:0000313" key="1">
    <source>
        <dbReference type="EMBL" id="MBH8588376.1"/>
    </source>
</evidence>
<name>A0ABS0QGH7_THEVU</name>
<reference evidence="1 2" key="1">
    <citation type="submission" date="2020-12" db="EMBL/GenBank/DDBJ databases">
        <title>WGS of Thermoactinomyces spp.</title>
        <authorList>
            <person name="Cheng K."/>
        </authorList>
    </citation>
    <scope>NUCLEOTIDE SEQUENCE [LARGE SCALE GENOMIC DNA]</scope>
    <source>
        <strain evidence="2">CICC 10650\ACCC 41061</strain>
    </source>
</reference>
<sequence length="178" mass="20719">MINLTNFNRLALRERIRMDRKIKSLLQEGINLEKENVIQHFRYLLQYPFHPDTTFILLEVRGDGGDFGISISPMSGFERQLSIDANGEELKLGGAPFIFHAFEKLEQKLSPEEFEKLTEDDELVGDMDDYVKDYFVTFFQECFNKAGGKKSKLPYYLGYTNGDVYDLSTEKWIDFSVE</sequence>
<dbReference type="RefSeq" id="WP_147437071.1">
    <property type="nucleotide sequence ID" value="NZ_JACEIS010000006.1"/>
</dbReference>
<organism evidence="1 2">
    <name type="scientific">Thermoactinomyces vulgaris</name>
    <dbReference type="NCBI Taxonomy" id="2026"/>
    <lineage>
        <taxon>Bacteria</taxon>
        <taxon>Bacillati</taxon>
        <taxon>Bacillota</taxon>
        <taxon>Bacilli</taxon>
        <taxon>Bacillales</taxon>
        <taxon>Thermoactinomycetaceae</taxon>
        <taxon>Thermoactinomyces</taxon>
    </lineage>
</organism>
<evidence type="ECO:0000313" key="2">
    <source>
        <dbReference type="Proteomes" id="UP000641910"/>
    </source>
</evidence>
<gene>
    <name evidence="1" type="ORF">I8U22_06025</name>
</gene>
<dbReference type="Proteomes" id="UP000641910">
    <property type="component" value="Unassembled WGS sequence"/>
</dbReference>
<comment type="caution">
    <text evidence="1">The sequence shown here is derived from an EMBL/GenBank/DDBJ whole genome shotgun (WGS) entry which is preliminary data.</text>
</comment>
<evidence type="ECO:0008006" key="3">
    <source>
        <dbReference type="Google" id="ProtNLM"/>
    </source>
</evidence>
<protein>
    <recommendedName>
        <fullName evidence="3">DUF4304 domain-containing protein</fullName>
    </recommendedName>
</protein>
<keyword evidence="2" id="KW-1185">Reference proteome</keyword>